<accession>X1A9R7</accession>
<sequence>MAKKRIDVDAIIPQVRLQEQAGDPAVPTAGYTWLYTKALGLYLEQDDGTVLGPFGAGGGGGGMQELIFLPKSNEPPATNYATLDTRNIHPILDFDKDTDESAVFSCILPSTYAGGGLTAYIHWSADGVTVNDVVWDVSFERIGTAQDVDVDSFAAVQSVTDTAPGTDGFVAIASIGFTNGAQMDSIAAGELFRVKITRDADSGNDDLDADAELHALHIVET</sequence>
<reference evidence="1" key="1">
    <citation type="journal article" date="2014" name="Front. Microbiol.">
        <title>High frequency of phylogenetically diverse reductive dehalogenase-homologous genes in deep subseafloor sedimentary metagenomes.</title>
        <authorList>
            <person name="Kawai M."/>
            <person name="Futagami T."/>
            <person name="Toyoda A."/>
            <person name="Takaki Y."/>
            <person name="Nishi S."/>
            <person name="Hori S."/>
            <person name="Arai W."/>
            <person name="Tsubouchi T."/>
            <person name="Morono Y."/>
            <person name="Uchiyama I."/>
            <person name="Ito T."/>
            <person name="Fujiyama A."/>
            <person name="Inagaki F."/>
            <person name="Takami H."/>
        </authorList>
    </citation>
    <scope>NUCLEOTIDE SEQUENCE</scope>
    <source>
        <strain evidence="1">Expedition CK06-06</strain>
    </source>
</reference>
<organism evidence="1">
    <name type="scientific">marine sediment metagenome</name>
    <dbReference type="NCBI Taxonomy" id="412755"/>
    <lineage>
        <taxon>unclassified sequences</taxon>
        <taxon>metagenomes</taxon>
        <taxon>ecological metagenomes</taxon>
    </lineage>
</organism>
<protein>
    <submittedName>
        <fullName evidence="1">Uncharacterized protein</fullName>
    </submittedName>
</protein>
<dbReference type="EMBL" id="BART01012288">
    <property type="protein sequence ID" value="GAG79175.1"/>
    <property type="molecule type" value="Genomic_DNA"/>
</dbReference>
<evidence type="ECO:0000313" key="1">
    <source>
        <dbReference type="EMBL" id="GAG79175.1"/>
    </source>
</evidence>
<dbReference type="AlphaFoldDB" id="X1A9R7"/>
<gene>
    <name evidence="1" type="ORF">S01H4_25735</name>
</gene>
<name>X1A9R7_9ZZZZ</name>
<comment type="caution">
    <text evidence="1">The sequence shown here is derived from an EMBL/GenBank/DDBJ whole genome shotgun (WGS) entry which is preliminary data.</text>
</comment>
<proteinExistence type="predicted"/>